<name>A0A158CCF6_9BURK</name>
<keyword evidence="3" id="KW-1185">Reference proteome</keyword>
<dbReference type="Proteomes" id="UP000054851">
    <property type="component" value="Unassembled WGS sequence"/>
</dbReference>
<feature type="compositionally biased region" description="Basic and acidic residues" evidence="1">
    <location>
        <begin position="21"/>
        <end position="37"/>
    </location>
</feature>
<dbReference type="EMBL" id="FCOA02000020">
    <property type="protein sequence ID" value="SAK79972.1"/>
    <property type="molecule type" value="Genomic_DNA"/>
</dbReference>
<proteinExistence type="predicted"/>
<organism evidence="2 3">
    <name type="scientific">Caballeronia hypogeia</name>
    <dbReference type="NCBI Taxonomy" id="1777140"/>
    <lineage>
        <taxon>Bacteria</taxon>
        <taxon>Pseudomonadati</taxon>
        <taxon>Pseudomonadota</taxon>
        <taxon>Betaproteobacteria</taxon>
        <taxon>Burkholderiales</taxon>
        <taxon>Burkholderiaceae</taxon>
        <taxon>Caballeronia</taxon>
    </lineage>
</organism>
<sequence>MTTLQATNRDLLNSGTSITSDVRRCNLNDDPGEHNEKPCGSYSRSRTSRLLALARRDAPPFVDRHRSSGPPFKPRSEPESGRGKNSKKRFGTPVLTRSMSRSPERDTVAQRHGDLSRLLWSPPLMRYLIGDTSEISALSGYSHLNGPGAAGDRVSRRCEKTDSLTNRRRSDSVRRESSRIRLLFINSSVPLCGIRCPLLP</sequence>
<feature type="region of interest" description="Disordered" evidence="1">
    <location>
        <begin position="145"/>
        <end position="172"/>
    </location>
</feature>
<reference evidence="2" key="1">
    <citation type="submission" date="2016-01" db="EMBL/GenBank/DDBJ databases">
        <authorList>
            <person name="Peeters C."/>
        </authorList>
    </citation>
    <scope>NUCLEOTIDE SEQUENCE</scope>
    <source>
        <strain evidence="2">LMG 29322</strain>
    </source>
</reference>
<gene>
    <name evidence="2" type="ORF">AWB79_05128</name>
</gene>
<evidence type="ECO:0000313" key="3">
    <source>
        <dbReference type="Proteomes" id="UP000054851"/>
    </source>
</evidence>
<protein>
    <submittedName>
        <fullName evidence="2">Uncharacterized protein</fullName>
    </submittedName>
</protein>
<comment type="caution">
    <text evidence="2">The sequence shown here is derived from an EMBL/GenBank/DDBJ whole genome shotgun (WGS) entry which is preliminary data.</text>
</comment>
<accession>A0A158CCF6</accession>
<dbReference type="AlphaFoldDB" id="A0A158CCF6"/>
<evidence type="ECO:0000256" key="1">
    <source>
        <dbReference type="SAM" id="MobiDB-lite"/>
    </source>
</evidence>
<feature type="compositionally biased region" description="Basic and acidic residues" evidence="1">
    <location>
        <begin position="153"/>
        <end position="162"/>
    </location>
</feature>
<feature type="compositionally biased region" description="Basic and acidic residues" evidence="1">
    <location>
        <begin position="54"/>
        <end position="66"/>
    </location>
</feature>
<feature type="region of interest" description="Disordered" evidence="1">
    <location>
        <begin position="21"/>
        <end position="110"/>
    </location>
</feature>
<evidence type="ECO:0000313" key="2">
    <source>
        <dbReference type="EMBL" id="SAK79972.1"/>
    </source>
</evidence>
<feature type="compositionally biased region" description="Low complexity" evidence="1">
    <location>
        <begin position="43"/>
        <end position="53"/>
    </location>
</feature>